<dbReference type="InterPro" id="IPR050555">
    <property type="entry name" value="Bact_Solute-Bind_Prot2"/>
</dbReference>
<dbReference type="AlphaFoldDB" id="A0A4R2HDQ6"/>
<gene>
    <name evidence="5" type="ORF">EV652_10745</name>
</gene>
<dbReference type="PANTHER" id="PTHR30036:SF7">
    <property type="entry name" value="ABC TRANSPORTER PERIPLASMIC-BINDING PROTEIN YPHF"/>
    <property type="match status" value="1"/>
</dbReference>
<keyword evidence="3" id="KW-0732">Signal</keyword>
<dbReference type="Proteomes" id="UP000294508">
    <property type="component" value="Unassembled WGS sequence"/>
</dbReference>
<feature type="signal peptide" evidence="3">
    <location>
        <begin position="1"/>
        <end position="27"/>
    </location>
</feature>
<organism evidence="5 6">
    <name type="scientific">Kribbella steppae</name>
    <dbReference type="NCBI Taxonomy" id="2512223"/>
    <lineage>
        <taxon>Bacteria</taxon>
        <taxon>Bacillati</taxon>
        <taxon>Actinomycetota</taxon>
        <taxon>Actinomycetes</taxon>
        <taxon>Propionibacteriales</taxon>
        <taxon>Kribbellaceae</taxon>
        <taxon>Kribbella</taxon>
    </lineage>
</organism>
<dbReference type="CDD" id="cd06312">
    <property type="entry name" value="PBP1_ABC_sugar_binding-like"/>
    <property type="match status" value="1"/>
</dbReference>
<evidence type="ECO:0000313" key="5">
    <source>
        <dbReference type="EMBL" id="TCO26154.1"/>
    </source>
</evidence>
<dbReference type="GO" id="GO:0030246">
    <property type="term" value="F:carbohydrate binding"/>
    <property type="evidence" value="ECO:0007669"/>
    <property type="project" value="TreeGrafter"/>
</dbReference>
<keyword evidence="6" id="KW-1185">Reference proteome</keyword>
<dbReference type="Gene3D" id="3.40.50.2300">
    <property type="match status" value="2"/>
</dbReference>
<protein>
    <submittedName>
        <fullName evidence="5">Simple sugar transport system substrate-binding protein</fullName>
    </submittedName>
</protein>
<dbReference type="RefSeq" id="WP_132210832.1">
    <property type="nucleotide sequence ID" value="NZ_SLWN01000007.1"/>
</dbReference>
<proteinExistence type="inferred from homology"/>
<dbReference type="Pfam" id="PF13407">
    <property type="entry name" value="Peripla_BP_4"/>
    <property type="match status" value="1"/>
</dbReference>
<dbReference type="PROSITE" id="PS51257">
    <property type="entry name" value="PROKAR_LIPOPROTEIN"/>
    <property type="match status" value="1"/>
</dbReference>
<comment type="similarity">
    <text evidence="2">Belongs to the bacterial solute-binding protein 2 family.</text>
</comment>
<feature type="domain" description="Periplasmic binding protein" evidence="4">
    <location>
        <begin position="57"/>
        <end position="317"/>
    </location>
</feature>
<dbReference type="EMBL" id="SLWN01000007">
    <property type="protein sequence ID" value="TCO26154.1"/>
    <property type="molecule type" value="Genomic_DNA"/>
</dbReference>
<comment type="subcellular location">
    <subcellularLocation>
        <location evidence="1">Cell envelope</location>
    </subcellularLocation>
</comment>
<evidence type="ECO:0000256" key="3">
    <source>
        <dbReference type="SAM" id="SignalP"/>
    </source>
</evidence>
<dbReference type="SUPFAM" id="SSF53822">
    <property type="entry name" value="Periplasmic binding protein-like I"/>
    <property type="match status" value="1"/>
</dbReference>
<dbReference type="OrthoDB" id="257716at2"/>
<dbReference type="PANTHER" id="PTHR30036">
    <property type="entry name" value="D-XYLOSE-BINDING PERIPLASMIC PROTEIN"/>
    <property type="match status" value="1"/>
</dbReference>
<evidence type="ECO:0000313" key="6">
    <source>
        <dbReference type="Proteomes" id="UP000294508"/>
    </source>
</evidence>
<accession>A0A4R2HDQ6</accession>
<name>A0A4R2HDQ6_9ACTN</name>
<evidence type="ECO:0000256" key="1">
    <source>
        <dbReference type="ARBA" id="ARBA00004196"/>
    </source>
</evidence>
<keyword evidence="5" id="KW-0762">Sugar transport</keyword>
<comment type="caution">
    <text evidence="5">The sequence shown here is derived from an EMBL/GenBank/DDBJ whole genome shotgun (WGS) entry which is preliminary data.</text>
</comment>
<keyword evidence="5" id="KW-0813">Transport</keyword>
<dbReference type="InterPro" id="IPR025997">
    <property type="entry name" value="SBP_2_dom"/>
</dbReference>
<dbReference type="InterPro" id="IPR028082">
    <property type="entry name" value="Peripla_BP_I"/>
</dbReference>
<reference evidence="5 6" key="1">
    <citation type="journal article" date="2015" name="Stand. Genomic Sci.">
        <title>Genomic Encyclopedia of Bacterial and Archaeal Type Strains, Phase III: the genomes of soil and plant-associated and newly described type strains.</title>
        <authorList>
            <person name="Whitman W.B."/>
            <person name="Woyke T."/>
            <person name="Klenk H.P."/>
            <person name="Zhou Y."/>
            <person name="Lilburn T.G."/>
            <person name="Beck B.J."/>
            <person name="De Vos P."/>
            <person name="Vandamme P."/>
            <person name="Eisen J.A."/>
            <person name="Garrity G."/>
            <person name="Hugenholtz P."/>
            <person name="Kyrpides N.C."/>
        </authorList>
    </citation>
    <scope>NUCLEOTIDE SEQUENCE [LARGE SCALE GENOMIC DNA]</scope>
    <source>
        <strain evidence="5 6">VKM Ac-2572</strain>
    </source>
</reference>
<sequence length="351" mass="35666">MRTRWARTALGAVAVAALLLTSACNSGKPSGSTSDAADADAGTTAKAAADTGKTAIFVIGGKSDDPFWSKVKRGVDDAAKVVQAQGGSVTFLGPQNYDNLGPDAAKLIDSALSQGATAVIGPDWVPEAEDAAFKRVVGKGVPLILYNAGGIEAADRLGALNYIGSDEYTAGKAGGEFLGKQGAKNVLCVNTLPGAANTESRCRGVADGVKAGGGNSKQLPMPSSNFGNPTAVAQGIKAALLKDDTIDGVVTISTPDADSAASGIQQAGVGDKVKLGTFDMDESQLSRIKDGKQLFSIDQQPYMQGYLAVSMANGYLKYGLELPQRPLLTGPAIISADNVDSAIAGAKAGVR</sequence>
<evidence type="ECO:0000256" key="2">
    <source>
        <dbReference type="ARBA" id="ARBA00007639"/>
    </source>
</evidence>
<feature type="chain" id="PRO_5039355974" evidence="3">
    <location>
        <begin position="28"/>
        <end position="351"/>
    </location>
</feature>
<evidence type="ECO:0000259" key="4">
    <source>
        <dbReference type="Pfam" id="PF13407"/>
    </source>
</evidence>
<dbReference type="GO" id="GO:0030288">
    <property type="term" value="C:outer membrane-bounded periplasmic space"/>
    <property type="evidence" value="ECO:0007669"/>
    <property type="project" value="TreeGrafter"/>
</dbReference>